<dbReference type="PANTHER" id="PTHR45959:SF2">
    <property type="entry name" value="BHLH TRANSCRIPTION FACTOR"/>
    <property type="match status" value="1"/>
</dbReference>
<dbReference type="SUPFAM" id="SSF47459">
    <property type="entry name" value="HLH, helix-loop-helix DNA-binding domain"/>
    <property type="match status" value="1"/>
</dbReference>
<evidence type="ECO:0000256" key="5">
    <source>
        <dbReference type="SAM" id="Coils"/>
    </source>
</evidence>
<accession>A0A8X8XBC7</accession>
<dbReference type="Gene3D" id="4.10.280.10">
    <property type="entry name" value="Helix-loop-helix DNA-binding domain"/>
    <property type="match status" value="1"/>
</dbReference>
<evidence type="ECO:0000313" key="8">
    <source>
        <dbReference type="EMBL" id="KAG6409038.1"/>
    </source>
</evidence>
<dbReference type="SMART" id="SM00353">
    <property type="entry name" value="HLH"/>
    <property type="match status" value="2"/>
</dbReference>
<dbReference type="InterPro" id="IPR045239">
    <property type="entry name" value="bHLH95_bHLH"/>
</dbReference>
<comment type="subcellular location">
    <subcellularLocation>
        <location evidence="1">Nucleus</location>
    </subcellularLocation>
</comment>
<evidence type="ECO:0000313" key="9">
    <source>
        <dbReference type="Proteomes" id="UP000298416"/>
    </source>
</evidence>
<dbReference type="AlphaFoldDB" id="A0A8X8XBC7"/>
<dbReference type="PANTHER" id="PTHR45959">
    <property type="entry name" value="BHLH TRANSCRIPTION FACTOR"/>
    <property type="match status" value="1"/>
</dbReference>
<dbReference type="InterPro" id="IPR011598">
    <property type="entry name" value="bHLH_dom"/>
</dbReference>
<reference evidence="8" key="2">
    <citation type="submission" date="2020-08" db="EMBL/GenBank/DDBJ databases">
        <title>Plant Genome Project.</title>
        <authorList>
            <person name="Zhang R.-G."/>
        </authorList>
    </citation>
    <scope>NUCLEOTIDE SEQUENCE</scope>
    <source>
        <strain evidence="8">Huo1</strain>
        <tissue evidence="8">Leaf</tissue>
    </source>
</reference>
<reference evidence="8" key="1">
    <citation type="submission" date="2018-01" db="EMBL/GenBank/DDBJ databases">
        <authorList>
            <person name="Mao J.F."/>
        </authorList>
    </citation>
    <scope>NUCLEOTIDE SEQUENCE</scope>
    <source>
        <strain evidence="8">Huo1</strain>
        <tissue evidence="8">Leaf</tissue>
    </source>
</reference>
<sequence>MDESEQQHYVDFYSGSRHRRTWWDPPSRTSGGRVEEIRAPPLSGPPPQPVPEPELFYGPTHRGASDTPASKHTTRPSFGPRGFLHADSDVPSRFPPSPYTGQQREQPQTRNRHLHPTFPSPRTPAHPQLVLDQKPPLQHVLDQQPRPSRHRAAPPPPLHMDQQRSSSCGHPTTHLRQAEAYLELPTTVKQPLLQRPPSCLRSPSLHSATKLVSCEEKYLGIEGDAKVLNQVDLRLNETKLVDDKVRAIEVDTIDDDDGLHDSIEEMIACMFSDEESRPMKQLRRSSECSSFGNTNCSLKDRNLAERNRREKMSLRFTALSGLLPPSKKIMDISAFRNLADLMESSFHYESFEQPSVYDDGRPLKQLRTSHHVSSALQFDAIPTYYDNKLVSMMKPKEEEAFVVSEPVACLSSTHHSLAEKKRREKLSQRFVALSALIPGLKKMDKASILGDAIEHMKGLEERVKGLEERARKRRRIEPVVFNVKKEEGGDDDDFPVIRARFCDKELLVSVHCRRGRGVFEKIVGEVENMQFCVVNSSLMSYGDSCLSITLTAEVMLYHSVWAMVKT</sequence>
<evidence type="ECO:0000256" key="4">
    <source>
        <dbReference type="ARBA" id="ARBA00023242"/>
    </source>
</evidence>
<keyword evidence="9" id="KW-1185">Reference proteome</keyword>
<keyword evidence="2" id="KW-0805">Transcription regulation</keyword>
<feature type="region of interest" description="Disordered" evidence="6">
    <location>
        <begin position="1"/>
        <end position="171"/>
    </location>
</feature>
<organism evidence="8">
    <name type="scientific">Salvia splendens</name>
    <name type="common">Scarlet sage</name>
    <dbReference type="NCBI Taxonomy" id="180675"/>
    <lineage>
        <taxon>Eukaryota</taxon>
        <taxon>Viridiplantae</taxon>
        <taxon>Streptophyta</taxon>
        <taxon>Embryophyta</taxon>
        <taxon>Tracheophyta</taxon>
        <taxon>Spermatophyta</taxon>
        <taxon>Magnoliopsida</taxon>
        <taxon>eudicotyledons</taxon>
        <taxon>Gunneridae</taxon>
        <taxon>Pentapetalae</taxon>
        <taxon>asterids</taxon>
        <taxon>lamiids</taxon>
        <taxon>Lamiales</taxon>
        <taxon>Lamiaceae</taxon>
        <taxon>Nepetoideae</taxon>
        <taxon>Mentheae</taxon>
        <taxon>Salviinae</taxon>
        <taxon>Salvia</taxon>
        <taxon>Salvia subgen. Calosphace</taxon>
        <taxon>core Calosphace</taxon>
    </lineage>
</organism>
<dbReference type="Pfam" id="PF00010">
    <property type="entry name" value="HLH"/>
    <property type="match status" value="1"/>
</dbReference>
<name>A0A8X8XBC7_SALSN</name>
<dbReference type="CDD" id="cd11393">
    <property type="entry name" value="bHLH_AtbHLH_like"/>
    <property type="match status" value="1"/>
</dbReference>
<dbReference type="GO" id="GO:0005634">
    <property type="term" value="C:nucleus"/>
    <property type="evidence" value="ECO:0007669"/>
    <property type="project" value="UniProtKB-SubCell"/>
</dbReference>
<feature type="domain" description="BHLH" evidence="7">
    <location>
        <begin position="410"/>
        <end position="459"/>
    </location>
</feature>
<dbReference type="InterPro" id="IPR052610">
    <property type="entry name" value="bHLH_transcription_regulator"/>
</dbReference>
<evidence type="ECO:0000256" key="1">
    <source>
        <dbReference type="ARBA" id="ARBA00004123"/>
    </source>
</evidence>
<evidence type="ECO:0000256" key="6">
    <source>
        <dbReference type="SAM" id="MobiDB-lite"/>
    </source>
</evidence>
<dbReference type="EMBL" id="PNBA02000011">
    <property type="protein sequence ID" value="KAG6409038.1"/>
    <property type="molecule type" value="Genomic_DNA"/>
</dbReference>
<feature type="compositionally biased region" description="Pro residues" evidence="6">
    <location>
        <begin position="42"/>
        <end position="52"/>
    </location>
</feature>
<feature type="compositionally biased region" description="Polar residues" evidence="6">
    <location>
        <begin position="99"/>
        <end position="109"/>
    </location>
</feature>
<protein>
    <recommendedName>
        <fullName evidence="7">BHLH domain-containing protein</fullName>
    </recommendedName>
</protein>
<keyword evidence="4" id="KW-0539">Nucleus</keyword>
<evidence type="ECO:0000256" key="3">
    <source>
        <dbReference type="ARBA" id="ARBA00023163"/>
    </source>
</evidence>
<dbReference type="GO" id="GO:0046983">
    <property type="term" value="F:protein dimerization activity"/>
    <property type="evidence" value="ECO:0007669"/>
    <property type="project" value="InterPro"/>
</dbReference>
<feature type="coiled-coil region" evidence="5">
    <location>
        <begin position="449"/>
        <end position="476"/>
    </location>
</feature>
<evidence type="ECO:0000259" key="7">
    <source>
        <dbReference type="PROSITE" id="PS50888"/>
    </source>
</evidence>
<comment type="caution">
    <text evidence="8">The sequence shown here is derived from an EMBL/GenBank/DDBJ whole genome shotgun (WGS) entry which is preliminary data.</text>
</comment>
<dbReference type="InterPro" id="IPR036638">
    <property type="entry name" value="HLH_DNA-bd_sf"/>
</dbReference>
<dbReference type="Proteomes" id="UP000298416">
    <property type="component" value="Unassembled WGS sequence"/>
</dbReference>
<evidence type="ECO:0000256" key="2">
    <source>
        <dbReference type="ARBA" id="ARBA00023015"/>
    </source>
</evidence>
<keyword evidence="5" id="KW-0175">Coiled coil</keyword>
<keyword evidence="3" id="KW-0804">Transcription</keyword>
<proteinExistence type="predicted"/>
<dbReference type="PROSITE" id="PS50888">
    <property type="entry name" value="BHLH"/>
    <property type="match status" value="1"/>
</dbReference>
<gene>
    <name evidence="8" type="ORF">SASPL_132069</name>
</gene>